<keyword evidence="2" id="KW-1185">Reference proteome</keyword>
<dbReference type="Proteomes" id="UP000828941">
    <property type="component" value="Chromosome 12"/>
</dbReference>
<name>A0ACB9LG77_BAUVA</name>
<evidence type="ECO:0000313" key="1">
    <source>
        <dbReference type="EMBL" id="KAI4308357.1"/>
    </source>
</evidence>
<evidence type="ECO:0000313" key="2">
    <source>
        <dbReference type="Proteomes" id="UP000828941"/>
    </source>
</evidence>
<reference evidence="1 2" key="1">
    <citation type="journal article" date="2022" name="DNA Res.">
        <title>Chromosomal-level genome assembly of the orchid tree Bauhinia variegata (Leguminosae; Cercidoideae) supports the allotetraploid origin hypothesis of Bauhinia.</title>
        <authorList>
            <person name="Zhong Y."/>
            <person name="Chen Y."/>
            <person name="Zheng D."/>
            <person name="Pang J."/>
            <person name="Liu Y."/>
            <person name="Luo S."/>
            <person name="Meng S."/>
            <person name="Qian L."/>
            <person name="Wei D."/>
            <person name="Dai S."/>
            <person name="Zhou R."/>
        </authorList>
    </citation>
    <scope>NUCLEOTIDE SEQUENCE [LARGE SCALE GENOMIC DNA]</scope>
    <source>
        <strain evidence="1">BV-YZ2020</strain>
    </source>
</reference>
<accession>A0ACB9LG77</accession>
<comment type="caution">
    <text evidence="1">The sequence shown here is derived from an EMBL/GenBank/DDBJ whole genome shotgun (WGS) entry which is preliminary data.</text>
</comment>
<dbReference type="EMBL" id="CM039437">
    <property type="protein sequence ID" value="KAI4308357.1"/>
    <property type="molecule type" value="Genomic_DNA"/>
</dbReference>
<proteinExistence type="predicted"/>
<organism evidence="1 2">
    <name type="scientific">Bauhinia variegata</name>
    <name type="common">Purple orchid tree</name>
    <name type="synonym">Phanera variegata</name>
    <dbReference type="NCBI Taxonomy" id="167791"/>
    <lineage>
        <taxon>Eukaryota</taxon>
        <taxon>Viridiplantae</taxon>
        <taxon>Streptophyta</taxon>
        <taxon>Embryophyta</taxon>
        <taxon>Tracheophyta</taxon>
        <taxon>Spermatophyta</taxon>
        <taxon>Magnoliopsida</taxon>
        <taxon>eudicotyledons</taxon>
        <taxon>Gunneridae</taxon>
        <taxon>Pentapetalae</taxon>
        <taxon>rosids</taxon>
        <taxon>fabids</taxon>
        <taxon>Fabales</taxon>
        <taxon>Fabaceae</taxon>
        <taxon>Cercidoideae</taxon>
        <taxon>Cercideae</taxon>
        <taxon>Bauhiniinae</taxon>
        <taxon>Bauhinia</taxon>
    </lineage>
</organism>
<gene>
    <name evidence="1" type="ORF">L6164_031440</name>
</gene>
<protein>
    <submittedName>
        <fullName evidence="1">Uncharacterized protein</fullName>
    </submittedName>
</protein>
<sequence length="918" mass="105153">MALLGRGSNHDAYINDLEEDIKSLRTKLRELEPISQDVKRRVEHDEGTSRDMERANEAIQKIQGDVVKTLKDVEELIASGKRCATRGPVEIPVGDTVGLDSMVEKVWESIQDENVGIVGLHGMGGCGKTILLKKINNEFGKRQHNFDAIMFVVVSKDYDNHKIMNEVRKSLNISDDVWNKENEAGRRRTISRVLGQKRFVLLLDDVWEKLKLETMGVPISSGKNNQSKILFTTRIADVCDKMLAQRNLKVQLLTTRDAFHLFRQHIGEETLNSHPQTPRIAEEIVLKCKGLPLALTTVASAMSGKKSIRDWEDARNKLSNSPWTGLNLERDVFSSLKFSYDRLPDEMHKKCFLYCAMYPNDHGIYVPTLVDRWIGEGFLGIDRSIHDMYDLGESVINKLKLSGLLEADTYPEKGSNVKMHDAIRDMALWIAHDQNQSRYKVLVQRDASTAWRLDAEKRKEVERILLDGRNNEGWQVPDCPNLVTLIVGNCKNLTGISNFLHMTNLKVLDLQSNKWLVEIPREIGAMVHLEFLNLSFTEIDRLPIDLMNLTKMKVLLVDYVKLQLDDRVTLEVISSFVRLKVFPCSRRHGTQAMDENAILERLQALLDLEELHIHIQTIDGAEKLVRFSRFLHCTRRLELDTIREPMGMSLLLSHMTAMEHMESLYLDSLIIVEDSSINGSYHFPKLKSVQVLNCHYITHLTWLKYAPALDFLMLINCLALEEIINGPLEGQYLSQSDPLSRLRSVIFLELPKLRSIHRRALPFPSLRIMTIQYCPKLRRLPFDQNSAKDSLEEIAGERSWWNNLEWENPALKDTFLPKFRAILCILKLASTCFEESMCVPCFHSISEFRVQKWAVANKGLDTVLTLLPNRGCVLWIGFSDLETLLVVSLNQDDLNVALWLFSYGLGFLNWLAFSAFLC</sequence>